<feature type="transmembrane region" description="Helical" evidence="1">
    <location>
        <begin position="12"/>
        <end position="34"/>
    </location>
</feature>
<dbReference type="PROSITE" id="PS00409">
    <property type="entry name" value="PROKAR_NTER_METHYL"/>
    <property type="match status" value="1"/>
</dbReference>
<dbReference type="PANTHER" id="PTHR30093">
    <property type="entry name" value="GENERAL SECRETION PATHWAY PROTEIN G"/>
    <property type="match status" value="1"/>
</dbReference>
<dbReference type="SUPFAM" id="SSF54523">
    <property type="entry name" value="Pili subunits"/>
    <property type="match status" value="1"/>
</dbReference>
<reference evidence="3 4" key="1">
    <citation type="submission" date="2019-08" db="EMBL/GenBank/DDBJ databases">
        <title>Deep-cultivation of Planctomycetes and their phenomic and genomic characterization uncovers novel biology.</title>
        <authorList>
            <person name="Wiegand S."/>
            <person name="Jogler M."/>
            <person name="Boedeker C."/>
            <person name="Pinto D."/>
            <person name="Vollmers J."/>
            <person name="Rivas-Marin E."/>
            <person name="Kohn T."/>
            <person name="Peeters S.H."/>
            <person name="Heuer A."/>
            <person name="Rast P."/>
            <person name="Oberbeckmann S."/>
            <person name="Bunk B."/>
            <person name="Jeske O."/>
            <person name="Meyerdierks A."/>
            <person name="Storesund J.E."/>
            <person name="Kallscheuer N."/>
            <person name="Luecker S."/>
            <person name="Lage O.M."/>
            <person name="Pohl T."/>
            <person name="Merkel B.J."/>
            <person name="Hornburger P."/>
            <person name="Mueller R.-W."/>
            <person name="Bruemmer F."/>
            <person name="Labrenz M."/>
            <person name="Spormann A.M."/>
            <person name="Op den Camp H."/>
            <person name="Overmann J."/>
            <person name="Amann R."/>
            <person name="Jetten M.S.M."/>
            <person name="Mascher T."/>
            <person name="Medema M.H."/>
            <person name="Devos D.P."/>
            <person name="Kaster A.-K."/>
            <person name="Ovreas L."/>
            <person name="Rohde M."/>
            <person name="Galperin M.Y."/>
            <person name="Jogler C."/>
        </authorList>
    </citation>
    <scope>NUCLEOTIDE SEQUENCE [LARGE SCALE GENOMIC DNA]</scope>
    <source>
        <strain evidence="3 4">DSM 8797</strain>
    </source>
</reference>
<dbReference type="EMBL" id="CP042910">
    <property type="protein sequence ID" value="QEG17482.1"/>
    <property type="molecule type" value="Genomic_DNA"/>
</dbReference>
<gene>
    <name evidence="3" type="primary">xcpT_33</name>
    <name evidence="3" type="ORF">GmarT_33630</name>
</gene>
<dbReference type="InterPro" id="IPR045584">
    <property type="entry name" value="Pilin-like"/>
</dbReference>
<keyword evidence="1" id="KW-0812">Transmembrane</keyword>
<dbReference type="PANTHER" id="PTHR30093:SF2">
    <property type="entry name" value="TYPE II SECRETION SYSTEM PROTEIN H"/>
    <property type="match status" value="1"/>
</dbReference>
<organism evidence="3 4">
    <name type="scientific">Gimesia maris</name>
    <dbReference type="NCBI Taxonomy" id="122"/>
    <lineage>
        <taxon>Bacteria</taxon>
        <taxon>Pseudomonadati</taxon>
        <taxon>Planctomycetota</taxon>
        <taxon>Planctomycetia</taxon>
        <taxon>Planctomycetales</taxon>
        <taxon>Planctomycetaceae</taxon>
        <taxon>Gimesia</taxon>
    </lineage>
</organism>
<accession>A0ABX5YPK3</accession>
<keyword evidence="1" id="KW-0472">Membrane</keyword>
<dbReference type="GeneID" id="98647875"/>
<protein>
    <submittedName>
        <fullName evidence="3">Type II secretion system protein G</fullName>
    </submittedName>
</protein>
<dbReference type="InterPro" id="IPR012902">
    <property type="entry name" value="N_methyl_site"/>
</dbReference>
<dbReference type="Pfam" id="PF07596">
    <property type="entry name" value="SBP_bac_10"/>
    <property type="match status" value="1"/>
</dbReference>
<keyword evidence="4" id="KW-1185">Reference proteome</keyword>
<evidence type="ECO:0000259" key="2">
    <source>
        <dbReference type="Pfam" id="PF07596"/>
    </source>
</evidence>
<dbReference type="NCBIfam" id="TIGR02532">
    <property type="entry name" value="IV_pilin_GFxxxE"/>
    <property type="match status" value="1"/>
</dbReference>
<dbReference type="Gene3D" id="3.30.700.10">
    <property type="entry name" value="Glycoprotein, Type 4 Pilin"/>
    <property type="match status" value="1"/>
</dbReference>
<feature type="domain" description="DUF1559" evidence="2">
    <location>
        <begin position="35"/>
        <end position="270"/>
    </location>
</feature>
<evidence type="ECO:0000256" key="1">
    <source>
        <dbReference type="SAM" id="Phobius"/>
    </source>
</evidence>
<dbReference type="Proteomes" id="UP000322887">
    <property type="component" value="Chromosome"/>
</dbReference>
<sequence>MSRNVHSKKGFTLIELLVVIAIIAILIALLLPAVQQAREAARRSTCKNNLKQIGLALHNYHETHRIFPYGYNTVPAPGCSDGTGDIRTGWAFFILPFIDQAPLYQYCNTNGASDCAIWHTTTALIDTGGTGARATIPVYNCPSDPMGGINIDISTKVFGKSNYKGVTNEATNQAFTFGTSAVTSRMRDFTDGTSNTIQVGEAATMGNYVGAVWMGVIDDVHDNMANATATAAWAINGTDSDAFNSTHTGGCHFLLGDGKVRFISENINRELYEDLATKNGGEVIGEY</sequence>
<dbReference type="RefSeq" id="WP_044239264.1">
    <property type="nucleotide sequence ID" value="NZ_CAXAST010000001.1"/>
</dbReference>
<keyword evidence="1" id="KW-1133">Transmembrane helix</keyword>
<dbReference type="InterPro" id="IPR011453">
    <property type="entry name" value="DUF1559"/>
</dbReference>
<evidence type="ECO:0000313" key="4">
    <source>
        <dbReference type="Proteomes" id="UP000322887"/>
    </source>
</evidence>
<dbReference type="Pfam" id="PF07963">
    <property type="entry name" value="N_methyl"/>
    <property type="match status" value="1"/>
</dbReference>
<proteinExistence type="predicted"/>
<name>A0ABX5YPK3_9PLAN</name>
<evidence type="ECO:0000313" key="3">
    <source>
        <dbReference type="EMBL" id="QEG17482.1"/>
    </source>
</evidence>
<dbReference type="NCBIfam" id="TIGR04294">
    <property type="entry name" value="pre_pil_HX9DG"/>
    <property type="match status" value="1"/>
</dbReference>
<dbReference type="InterPro" id="IPR027558">
    <property type="entry name" value="Pre_pil_HX9DG_C"/>
</dbReference>